<evidence type="ECO:0000256" key="1">
    <source>
        <dbReference type="ARBA" id="ARBA00009547"/>
    </source>
</evidence>
<evidence type="ECO:0000256" key="5">
    <source>
        <dbReference type="ARBA" id="ARBA00022801"/>
    </source>
</evidence>
<comment type="caution">
    <text evidence="9">The sequence shown here is derived from an EMBL/GenBank/DDBJ whole genome shotgun (WGS) entry which is preliminary data.</text>
</comment>
<gene>
    <name evidence="9" type="ORF">PVAG01_08024</name>
</gene>
<keyword evidence="6" id="KW-1015">Disulfide bond</keyword>
<keyword evidence="7" id="KW-0325">Glycoprotein</keyword>
<keyword evidence="10" id="KW-1185">Reference proteome</keyword>
<evidence type="ECO:0000313" key="9">
    <source>
        <dbReference type="EMBL" id="KAL3421578.1"/>
    </source>
</evidence>
<evidence type="ECO:0000256" key="2">
    <source>
        <dbReference type="ARBA" id="ARBA00022722"/>
    </source>
</evidence>
<evidence type="ECO:0000256" key="7">
    <source>
        <dbReference type="ARBA" id="ARBA00023180"/>
    </source>
</evidence>
<keyword evidence="3" id="KW-0479">Metal-binding</keyword>
<evidence type="ECO:0000256" key="8">
    <source>
        <dbReference type="SAM" id="SignalP"/>
    </source>
</evidence>
<feature type="chain" id="PRO_5045796803" evidence="8">
    <location>
        <begin position="20"/>
        <end position="324"/>
    </location>
</feature>
<dbReference type="PANTHER" id="PTHR33146">
    <property type="entry name" value="ENDONUCLEASE 4"/>
    <property type="match status" value="1"/>
</dbReference>
<evidence type="ECO:0000256" key="6">
    <source>
        <dbReference type="ARBA" id="ARBA00023157"/>
    </source>
</evidence>
<accession>A0ABR4PE30</accession>
<dbReference type="EMBL" id="JBFCZG010000006">
    <property type="protein sequence ID" value="KAL3421578.1"/>
    <property type="molecule type" value="Genomic_DNA"/>
</dbReference>
<dbReference type="PANTHER" id="PTHR33146:SF26">
    <property type="entry name" value="ENDONUCLEASE 4"/>
    <property type="match status" value="1"/>
</dbReference>
<evidence type="ECO:0000256" key="3">
    <source>
        <dbReference type="ARBA" id="ARBA00022723"/>
    </source>
</evidence>
<keyword evidence="2" id="KW-0540">Nuclease</keyword>
<feature type="signal peptide" evidence="8">
    <location>
        <begin position="1"/>
        <end position="19"/>
    </location>
</feature>
<sequence>MRLSSTLLTLVPAACFTTAWNTDVHNQIGFMAEKFLTPETTSIVQKILTEPVYNGSIGRAAAWADGYRRLPEGAYTYQWHWIDSDDQPPAVCNTYYNRDCAKGGCIVSAIANQSQILRDCIGAAKSRIYSNTTAGDLTCSNALKFLVHFTSDLAQPLHTSYLGEGGNAFNVSWGGRTNNSVLHSIWDGAIIYTRANKTAFSNQTIDPFFAALTARITRDDFFTPTDDWTTCTDPATPVKCAMQWAEDSNRWNCDYVYSQDFSAPDLRTSGYFEGAYPIVEIQTSKAALRLGSYLNRLVAGDYDEKREVVLRTNPAWREWRKDEL</sequence>
<dbReference type="Gene3D" id="1.10.575.10">
    <property type="entry name" value="P1 Nuclease"/>
    <property type="match status" value="1"/>
</dbReference>
<evidence type="ECO:0000256" key="4">
    <source>
        <dbReference type="ARBA" id="ARBA00022759"/>
    </source>
</evidence>
<dbReference type="CDD" id="cd11010">
    <property type="entry name" value="S1-P1_nuclease"/>
    <property type="match status" value="1"/>
</dbReference>
<comment type="similarity">
    <text evidence="1">Belongs to the nuclease type I family.</text>
</comment>
<dbReference type="Proteomes" id="UP001629113">
    <property type="component" value="Unassembled WGS sequence"/>
</dbReference>
<name>A0ABR4PE30_9HELO</name>
<keyword evidence="8" id="KW-0732">Signal</keyword>
<evidence type="ECO:0000313" key="10">
    <source>
        <dbReference type="Proteomes" id="UP001629113"/>
    </source>
</evidence>
<proteinExistence type="inferred from homology"/>
<dbReference type="InterPro" id="IPR008947">
    <property type="entry name" value="PLipase_C/P1_nuclease_dom_sf"/>
</dbReference>
<organism evidence="9 10">
    <name type="scientific">Phlyctema vagabunda</name>
    <dbReference type="NCBI Taxonomy" id="108571"/>
    <lineage>
        <taxon>Eukaryota</taxon>
        <taxon>Fungi</taxon>
        <taxon>Dikarya</taxon>
        <taxon>Ascomycota</taxon>
        <taxon>Pezizomycotina</taxon>
        <taxon>Leotiomycetes</taxon>
        <taxon>Helotiales</taxon>
        <taxon>Dermateaceae</taxon>
        <taxon>Phlyctema</taxon>
    </lineage>
</organism>
<reference evidence="9 10" key="1">
    <citation type="submission" date="2024-06" db="EMBL/GenBank/DDBJ databases">
        <title>Complete genome of Phlyctema vagabunda strain 19-DSS-EL-015.</title>
        <authorList>
            <person name="Fiorenzani C."/>
        </authorList>
    </citation>
    <scope>NUCLEOTIDE SEQUENCE [LARGE SCALE GENOMIC DNA]</scope>
    <source>
        <strain evidence="9 10">19-DSS-EL-015</strain>
    </source>
</reference>
<dbReference type="InterPro" id="IPR003154">
    <property type="entry name" value="S1/P1nuclease"/>
</dbReference>
<dbReference type="SUPFAM" id="SSF48537">
    <property type="entry name" value="Phospholipase C/P1 nuclease"/>
    <property type="match status" value="1"/>
</dbReference>
<dbReference type="Pfam" id="PF02265">
    <property type="entry name" value="S1-P1_nuclease"/>
    <property type="match status" value="1"/>
</dbReference>
<keyword evidence="4" id="KW-0255">Endonuclease</keyword>
<protein>
    <submittedName>
        <fullName evidence="9">S1/P1 Nuclease</fullName>
    </submittedName>
</protein>
<keyword evidence="5" id="KW-0378">Hydrolase</keyword>